<keyword evidence="2" id="KW-1185">Reference proteome</keyword>
<dbReference type="InterPro" id="IPR043128">
    <property type="entry name" value="Rev_trsase/Diguanyl_cyclase"/>
</dbReference>
<dbReference type="EMBL" id="BPVZ01000026">
    <property type="protein sequence ID" value="GKV06894.1"/>
    <property type="molecule type" value="Genomic_DNA"/>
</dbReference>
<protein>
    <recommendedName>
        <fullName evidence="3">Reverse transcriptase/retrotransposon-derived protein RNase H-like domain-containing protein</fullName>
    </recommendedName>
</protein>
<name>A0AAV5J935_9ROSI</name>
<dbReference type="InterPro" id="IPR043502">
    <property type="entry name" value="DNA/RNA_pol_sf"/>
</dbReference>
<dbReference type="Proteomes" id="UP001054252">
    <property type="component" value="Unassembled WGS sequence"/>
</dbReference>
<organism evidence="1 2">
    <name type="scientific">Rubroshorea leprosula</name>
    <dbReference type="NCBI Taxonomy" id="152421"/>
    <lineage>
        <taxon>Eukaryota</taxon>
        <taxon>Viridiplantae</taxon>
        <taxon>Streptophyta</taxon>
        <taxon>Embryophyta</taxon>
        <taxon>Tracheophyta</taxon>
        <taxon>Spermatophyta</taxon>
        <taxon>Magnoliopsida</taxon>
        <taxon>eudicotyledons</taxon>
        <taxon>Gunneridae</taxon>
        <taxon>Pentapetalae</taxon>
        <taxon>rosids</taxon>
        <taxon>malvids</taxon>
        <taxon>Malvales</taxon>
        <taxon>Dipterocarpaceae</taxon>
        <taxon>Rubroshorea</taxon>
    </lineage>
</organism>
<accession>A0AAV5J935</accession>
<gene>
    <name evidence="1" type="ORF">SLEP1_g18713</name>
</gene>
<comment type="caution">
    <text evidence="1">The sequence shown here is derived from an EMBL/GenBank/DDBJ whole genome shotgun (WGS) entry which is preliminary data.</text>
</comment>
<sequence length="237" mass="27135">MARTCYQDTFKKVELAVTTKTFGADVSRLIQLGQQTMSIFDIDHQLENVEQKAELVEPVEIVPLSLDEPDKTMKIGTELTLEEKTKLLEFLKVNRDISAWTTDEMPGIPIEFAVHKLSTDPTRKPVVQKHRLVGPEKQAMKLNLLKCTFAVESGKFLGYVVSKRGIEVNPEKVEVVQQMESPKTIKDVQRLTGCLATLHRFIARLAKKCLPFFRALREPKDFQWTDECQQAFEELKQ</sequence>
<evidence type="ECO:0000313" key="2">
    <source>
        <dbReference type="Proteomes" id="UP001054252"/>
    </source>
</evidence>
<dbReference type="AlphaFoldDB" id="A0AAV5J935"/>
<evidence type="ECO:0008006" key="3">
    <source>
        <dbReference type="Google" id="ProtNLM"/>
    </source>
</evidence>
<dbReference type="SUPFAM" id="SSF56672">
    <property type="entry name" value="DNA/RNA polymerases"/>
    <property type="match status" value="1"/>
</dbReference>
<dbReference type="PANTHER" id="PTHR37984">
    <property type="entry name" value="PROTEIN CBG26694"/>
    <property type="match status" value="1"/>
</dbReference>
<dbReference type="InterPro" id="IPR050951">
    <property type="entry name" value="Retrovirus_Pol_polyprotein"/>
</dbReference>
<dbReference type="PANTHER" id="PTHR37984:SF5">
    <property type="entry name" value="PROTEIN NYNRIN-LIKE"/>
    <property type="match status" value="1"/>
</dbReference>
<dbReference type="Gene3D" id="3.30.70.270">
    <property type="match status" value="2"/>
</dbReference>
<reference evidence="1 2" key="1">
    <citation type="journal article" date="2021" name="Commun. Biol.">
        <title>The genome of Shorea leprosula (Dipterocarpaceae) highlights the ecological relevance of drought in aseasonal tropical rainforests.</title>
        <authorList>
            <person name="Ng K.K.S."/>
            <person name="Kobayashi M.J."/>
            <person name="Fawcett J.A."/>
            <person name="Hatakeyama M."/>
            <person name="Paape T."/>
            <person name="Ng C.H."/>
            <person name="Ang C.C."/>
            <person name="Tnah L.H."/>
            <person name="Lee C.T."/>
            <person name="Nishiyama T."/>
            <person name="Sese J."/>
            <person name="O'Brien M.J."/>
            <person name="Copetti D."/>
            <person name="Mohd Noor M.I."/>
            <person name="Ong R.C."/>
            <person name="Putra M."/>
            <person name="Sireger I.Z."/>
            <person name="Indrioko S."/>
            <person name="Kosugi Y."/>
            <person name="Izuno A."/>
            <person name="Isagi Y."/>
            <person name="Lee S.L."/>
            <person name="Shimizu K.K."/>
        </authorList>
    </citation>
    <scope>NUCLEOTIDE SEQUENCE [LARGE SCALE GENOMIC DNA]</scope>
    <source>
        <strain evidence="1">214</strain>
    </source>
</reference>
<proteinExistence type="predicted"/>
<evidence type="ECO:0000313" key="1">
    <source>
        <dbReference type="EMBL" id="GKV06894.1"/>
    </source>
</evidence>